<dbReference type="Proteomes" id="UP001146469">
    <property type="component" value="Unassembled WGS sequence"/>
</dbReference>
<dbReference type="EMBL" id="JAKMUT010000007">
    <property type="protein sequence ID" value="MCZ9290190.1"/>
    <property type="molecule type" value="Genomic_DNA"/>
</dbReference>
<protein>
    <submittedName>
        <fullName evidence="2">Uncharacterized protein</fullName>
    </submittedName>
</protein>
<evidence type="ECO:0000256" key="1">
    <source>
        <dbReference type="SAM" id="MobiDB-lite"/>
    </source>
</evidence>
<comment type="caution">
    <text evidence="2">The sequence shown here is derived from an EMBL/GenBank/DDBJ whole genome shotgun (WGS) entry which is preliminary data.</text>
</comment>
<evidence type="ECO:0000313" key="3">
    <source>
        <dbReference type="Proteomes" id="UP001146469"/>
    </source>
</evidence>
<reference evidence="2" key="1">
    <citation type="submission" date="2022-02" db="EMBL/GenBank/DDBJ databases">
        <title>Corynebacterium sp. from urogenital microbiome.</title>
        <authorList>
            <person name="Cappelli E.A."/>
            <person name="Ribeiro T.G."/>
            <person name="Peixe L."/>
        </authorList>
    </citation>
    <scope>NUCLEOTIDE SEQUENCE</scope>
    <source>
        <strain evidence="2">C8Ua_174</strain>
    </source>
</reference>
<keyword evidence="3" id="KW-1185">Reference proteome</keyword>
<feature type="region of interest" description="Disordered" evidence="1">
    <location>
        <begin position="161"/>
        <end position="180"/>
    </location>
</feature>
<dbReference type="AlphaFoldDB" id="A0A9X3LLL5"/>
<organism evidence="2 3">
    <name type="scientific">Corynebacterium evansiae</name>
    <dbReference type="NCBI Taxonomy" id="2913499"/>
    <lineage>
        <taxon>Bacteria</taxon>
        <taxon>Bacillati</taxon>
        <taxon>Actinomycetota</taxon>
        <taxon>Actinomycetes</taxon>
        <taxon>Mycobacteriales</taxon>
        <taxon>Corynebacteriaceae</taxon>
        <taxon>Corynebacterium</taxon>
    </lineage>
</organism>
<proteinExistence type="predicted"/>
<accession>A0A9X3LLL5</accession>
<gene>
    <name evidence="2" type="ORF">L8V00_08240</name>
</gene>
<dbReference type="RefSeq" id="WP_269944731.1">
    <property type="nucleotide sequence ID" value="NZ_JAKMUT010000007.1"/>
</dbReference>
<sequence length="323" mass="35681">MEVHIKAITPQCSEDLEPSAAASTFWALPPGYENQSSSSKDPVFDKQVWLQNVLLEWGICGYTAFVGTGDAGTRPVPAATVFFAPARYMQGIANLPTAPISPDAILLSTVHVAVPYMGLYLEHQLIDTVLTEAHRRGVKAVEAFARVEDFDEELARQLSEASWPTAQEDPEEPKWSPEEQNRRYSALESLNYVPESYRGWKTAAETHGIDEDILDSAPMLSEDILEAEGFKVVKHHRHFPRYRFEISGSHSLFGDFAEEDHAQVNGPEKLSTVIGGNRTPKASGVLGSLETPETFGTTGQRETSNRVSAPSPVQNLLVRKLFL</sequence>
<evidence type="ECO:0000313" key="2">
    <source>
        <dbReference type="EMBL" id="MCZ9290190.1"/>
    </source>
</evidence>
<name>A0A9X3LLL5_9CORY</name>